<name>A0ABR7J0D7_9FLAO</name>
<dbReference type="EMBL" id="JACRUN010000006">
    <property type="protein sequence ID" value="MBC5835418.1"/>
    <property type="molecule type" value="Genomic_DNA"/>
</dbReference>
<sequence length="148" mass="17526">MQNVITNKKNLILVGVLIFALILVRAFESKLFYDPFLEFFHSEIQNKPLPKYDSFKLFFGLFFRYLINSVITVSIIYFLFKETSIVKLTSFLLVVFFVILIAALFLVLNFSSQPDYLVVFYIRRFLIQPLFLILFVPAFYYQKSVNNK</sequence>
<keyword evidence="1" id="KW-0472">Membrane</keyword>
<feature type="transmembrane region" description="Helical" evidence="1">
    <location>
        <begin position="116"/>
        <end position="141"/>
    </location>
</feature>
<dbReference type="NCBIfam" id="TIGR04127">
    <property type="entry name" value="flavo_near_exo"/>
    <property type="match status" value="1"/>
</dbReference>
<proteinExistence type="predicted"/>
<accession>A0ABR7J0D7</accession>
<protein>
    <submittedName>
        <fullName evidence="2">Exosortase F system-associated protein</fullName>
    </submittedName>
</protein>
<organism evidence="2 3">
    <name type="scientific">Flavobacterium bernardetii</name>
    <dbReference type="NCBI Taxonomy" id="2813823"/>
    <lineage>
        <taxon>Bacteria</taxon>
        <taxon>Pseudomonadati</taxon>
        <taxon>Bacteroidota</taxon>
        <taxon>Flavobacteriia</taxon>
        <taxon>Flavobacteriales</taxon>
        <taxon>Flavobacteriaceae</taxon>
        <taxon>Flavobacterium</taxon>
    </lineage>
</organism>
<reference evidence="2 3" key="1">
    <citation type="submission" date="2020-08" db="EMBL/GenBank/DDBJ databases">
        <title>Description of novel Flavobacterium F-408 isolate.</title>
        <authorList>
            <person name="Saticioglu I.B."/>
            <person name="Duman M."/>
            <person name="Altun S."/>
        </authorList>
    </citation>
    <scope>NUCLEOTIDE SEQUENCE [LARGE SCALE GENOMIC DNA]</scope>
    <source>
        <strain evidence="2 3">F-408</strain>
    </source>
</reference>
<evidence type="ECO:0000313" key="3">
    <source>
        <dbReference type="Proteomes" id="UP000605990"/>
    </source>
</evidence>
<dbReference type="RefSeq" id="WP_166125877.1">
    <property type="nucleotide sequence ID" value="NZ_JAANOQ010000002.1"/>
</dbReference>
<evidence type="ECO:0000313" key="2">
    <source>
        <dbReference type="EMBL" id="MBC5835418.1"/>
    </source>
</evidence>
<dbReference type="InterPro" id="IPR026414">
    <property type="entry name" value="ExosoTase_F-assoc_memb"/>
</dbReference>
<evidence type="ECO:0000256" key="1">
    <source>
        <dbReference type="SAM" id="Phobius"/>
    </source>
</evidence>
<gene>
    <name evidence="2" type="ORF">H8R27_11040</name>
</gene>
<keyword evidence="3" id="KW-1185">Reference proteome</keyword>
<feature type="transmembrane region" description="Helical" evidence="1">
    <location>
        <begin position="57"/>
        <end position="79"/>
    </location>
</feature>
<dbReference type="Proteomes" id="UP000605990">
    <property type="component" value="Unassembled WGS sequence"/>
</dbReference>
<keyword evidence="1" id="KW-0812">Transmembrane</keyword>
<feature type="transmembrane region" description="Helical" evidence="1">
    <location>
        <begin position="91"/>
        <end position="110"/>
    </location>
</feature>
<comment type="caution">
    <text evidence="2">The sequence shown here is derived from an EMBL/GenBank/DDBJ whole genome shotgun (WGS) entry which is preliminary data.</text>
</comment>
<keyword evidence="1" id="KW-1133">Transmembrane helix</keyword>